<keyword evidence="2" id="KW-1185">Reference proteome</keyword>
<dbReference type="EMBL" id="AP014648">
    <property type="protein sequence ID" value="BAQ18659.1"/>
    <property type="molecule type" value="Genomic_DNA"/>
</dbReference>
<organism evidence="1 2">
    <name type="scientific">Methyloceanibacter caenitepidi</name>
    <dbReference type="NCBI Taxonomy" id="1384459"/>
    <lineage>
        <taxon>Bacteria</taxon>
        <taxon>Pseudomonadati</taxon>
        <taxon>Pseudomonadota</taxon>
        <taxon>Alphaproteobacteria</taxon>
        <taxon>Hyphomicrobiales</taxon>
        <taxon>Hyphomicrobiaceae</taxon>
        <taxon>Methyloceanibacter</taxon>
    </lineage>
</organism>
<protein>
    <submittedName>
        <fullName evidence="1">Uncharacterized protein</fullName>
    </submittedName>
</protein>
<proteinExistence type="predicted"/>
<dbReference type="AlphaFoldDB" id="A0A0A8K9B6"/>
<evidence type="ECO:0000313" key="2">
    <source>
        <dbReference type="Proteomes" id="UP000031643"/>
    </source>
</evidence>
<gene>
    <name evidence="1" type="ORF">GL4_3228</name>
</gene>
<dbReference type="Proteomes" id="UP000031643">
    <property type="component" value="Chromosome"/>
</dbReference>
<dbReference type="RefSeq" id="WP_045368924.1">
    <property type="nucleotide sequence ID" value="NZ_AP014648.1"/>
</dbReference>
<evidence type="ECO:0000313" key="1">
    <source>
        <dbReference type="EMBL" id="BAQ18659.1"/>
    </source>
</evidence>
<name>A0A0A8K9B6_9HYPH</name>
<reference evidence="1 2" key="1">
    <citation type="submission" date="2014-09" db="EMBL/GenBank/DDBJ databases">
        <title>Genome sequencing of Methyloceanibacter caenitepidi Gela4.</title>
        <authorList>
            <person name="Takeuchi M."/>
            <person name="Susumu S."/>
            <person name="Kamagata Y."/>
            <person name="Oshima K."/>
            <person name="Hattori M."/>
            <person name="Iwasaki W."/>
        </authorList>
    </citation>
    <scope>NUCLEOTIDE SEQUENCE [LARGE SCALE GENOMIC DNA]</scope>
    <source>
        <strain evidence="1 2">Gela4</strain>
    </source>
</reference>
<dbReference type="HOGENOM" id="CLU_2538664_0_0_5"/>
<dbReference type="KEGG" id="mcg:GL4_3228"/>
<dbReference type="STRING" id="1384459.GL4_3228"/>
<accession>A0A0A8K9B6</accession>
<sequence>MNLAAALKDDSTRPEAAECLRELIQELRLVSKNGKFQVEFYGELAALLDLENKRPHSKETGAQVTLVAGACNHRELALPPVPI</sequence>